<proteinExistence type="predicted"/>
<evidence type="ECO:0000313" key="3">
    <source>
        <dbReference type="Proteomes" id="UP001164746"/>
    </source>
</evidence>
<feature type="compositionally biased region" description="Basic residues" evidence="1">
    <location>
        <begin position="193"/>
        <end position="203"/>
    </location>
</feature>
<reference evidence="2" key="1">
    <citation type="submission" date="2022-11" db="EMBL/GenBank/DDBJ databases">
        <title>Centuries of genome instability and evolution in soft-shell clam transmissible cancer (bioRxiv).</title>
        <authorList>
            <person name="Hart S.F.M."/>
            <person name="Yonemitsu M.A."/>
            <person name="Giersch R.M."/>
            <person name="Beal B.F."/>
            <person name="Arriagada G."/>
            <person name="Davis B.W."/>
            <person name="Ostrander E.A."/>
            <person name="Goff S.P."/>
            <person name="Metzger M.J."/>
        </authorList>
    </citation>
    <scope>NUCLEOTIDE SEQUENCE</scope>
    <source>
        <strain evidence="2">MELC-2E11</strain>
        <tissue evidence="2">Siphon/mantle</tissue>
    </source>
</reference>
<keyword evidence="3" id="KW-1185">Reference proteome</keyword>
<dbReference type="PANTHER" id="PTHR35838">
    <property type="entry name" value="CHROMOSOME 21, WHOLE GENOME SHOTGUN SEQUENCE"/>
    <property type="match status" value="1"/>
</dbReference>
<feature type="compositionally biased region" description="Polar residues" evidence="1">
    <location>
        <begin position="565"/>
        <end position="580"/>
    </location>
</feature>
<dbReference type="PANTHER" id="PTHR35838:SF1">
    <property type="entry name" value="TRICHOHYALIN-LIKE"/>
    <property type="match status" value="1"/>
</dbReference>
<evidence type="ECO:0000256" key="1">
    <source>
        <dbReference type="SAM" id="MobiDB-lite"/>
    </source>
</evidence>
<feature type="region of interest" description="Disordered" evidence="1">
    <location>
        <begin position="593"/>
        <end position="614"/>
    </location>
</feature>
<organism evidence="2 3">
    <name type="scientific">Mya arenaria</name>
    <name type="common">Soft-shell clam</name>
    <dbReference type="NCBI Taxonomy" id="6604"/>
    <lineage>
        <taxon>Eukaryota</taxon>
        <taxon>Metazoa</taxon>
        <taxon>Spiralia</taxon>
        <taxon>Lophotrochozoa</taxon>
        <taxon>Mollusca</taxon>
        <taxon>Bivalvia</taxon>
        <taxon>Autobranchia</taxon>
        <taxon>Heteroconchia</taxon>
        <taxon>Euheterodonta</taxon>
        <taxon>Imparidentia</taxon>
        <taxon>Neoheterodontei</taxon>
        <taxon>Myida</taxon>
        <taxon>Myoidea</taxon>
        <taxon>Myidae</taxon>
        <taxon>Mya</taxon>
    </lineage>
</organism>
<name>A0ABY7DC56_MYAAR</name>
<evidence type="ECO:0000313" key="2">
    <source>
        <dbReference type="EMBL" id="WAQ93964.1"/>
    </source>
</evidence>
<feature type="region of interest" description="Disordered" evidence="1">
    <location>
        <begin position="171"/>
        <end position="215"/>
    </location>
</feature>
<dbReference type="EMBL" id="CP111012">
    <property type="protein sequence ID" value="WAQ93964.1"/>
    <property type="molecule type" value="Genomic_DNA"/>
</dbReference>
<dbReference type="Proteomes" id="UP001164746">
    <property type="component" value="Chromosome 1"/>
</dbReference>
<feature type="region of interest" description="Disordered" evidence="1">
    <location>
        <begin position="545"/>
        <end position="580"/>
    </location>
</feature>
<gene>
    <name evidence="2" type="ORF">MAR_006435</name>
</gene>
<sequence length="636" mass="73656">MAIRVQYIIKRKDYDKIYTTNRLSKVSTRQQSEDSIHKQLAAFERLLQHAMSRFSNENLFTFLRHVTRWAETNQNEEAKNKTSKTAFKLRSVNQLEEIVTKMKDDIKGATASGETANIFKTFELFFNDLLYLKDLKKYFDDEIFKALMKYHFDSSKADSRSVSPASMKRFDKLEDDDSGNGSQNETDRSSRGLNKHRPVRKKLPNATKVSNTTDDSETKYKRIVEEMKTILYKWEGLLSESDLDLNNFDPDSYHELMQFSNYTQFEPILRLVPDMFAKCYKCVDLAKTWLKLSNIVLKDLPFVEPESVEAELVEGFSDNDLKLLGIEDTEETPQTEAEFWEEVKKIQVQIQTVGKTISDDEDFLNKYHKEMDVLSGRDERFSNVSSQVEKIDSLITLAAGEYQKAKTEQYAVSSKMKTCEKGTPTYSELKSHLKRLDSTVAESHWKVKRLEYERTMLHDDFMVELEVRPSFIHFMGDTKEKISDLQRFLSVKREEKLKLEKQLALMKTNTERMRKIMRSYIGSATSTRSESRDLKSPEEQCVPKLNLHDGNEADDDSSSVAESDLQSVKMPTTKQRSCKSSIVTQKPKLVKRDIRPLSEKTSQQVQKEKVGAGSRVVREGPRAALKTTPRRVWENV</sequence>
<accession>A0ABY7DC56</accession>
<protein>
    <submittedName>
        <fullName evidence="2">Uncharacterized protein</fullName>
    </submittedName>
</protein>